<evidence type="ECO:0000313" key="2">
    <source>
        <dbReference type="EMBL" id="ANG61617.1"/>
    </source>
</evidence>
<keyword evidence="2" id="KW-0808">Transferase</keyword>
<sequence>MSLPILYSFRRCPYAIRARLALARAGIRCELREVVLRDKPAQMLAISAKGTVPVLQLPDDGRFPETGQVIAESIDIMRWALGQQDPGHWLSGADAKATAALISRNDGEFKWALDRYKYADRYPERSADEYRAMAEPFLQTLEDGLQQGAGLLSPGYSLADAAIFPFIRQFALVDPVWFEACGYAALKQWLSDWLASELFIGVMRKYPQWSLGDGVTLFPGDSL</sequence>
<reference evidence="3" key="1">
    <citation type="submission" date="2016-05" db="EMBL/GenBank/DDBJ databases">
        <authorList>
            <person name="Baek K."/>
            <person name="Yang S.-J."/>
        </authorList>
    </citation>
    <scope>NUCLEOTIDE SEQUENCE [LARGE SCALE GENOMIC DNA]</scope>
    <source>
        <strain evidence="3">ST58-10</strain>
    </source>
</reference>
<accession>A0A1A9EUU4</accession>
<evidence type="ECO:0000313" key="3">
    <source>
        <dbReference type="Proteomes" id="UP000078070"/>
    </source>
</evidence>
<evidence type="ECO:0000259" key="1">
    <source>
        <dbReference type="PROSITE" id="PS50404"/>
    </source>
</evidence>
<feature type="domain" description="GST N-terminal" evidence="1">
    <location>
        <begin position="2"/>
        <end position="88"/>
    </location>
</feature>
<dbReference type="InterPro" id="IPR036282">
    <property type="entry name" value="Glutathione-S-Trfase_C_sf"/>
</dbReference>
<name>A0A1A9EUU4_9GAMM</name>
<proteinExistence type="predicted"/>
<dbReference type="Pfam" id="PF13410">
    <property type="entry name" value="GST_C_2"/>
    <property type="match status" value="1"/>
</dbReference>
<protein>
    <submittedName>
        <fullName evidence="2">Glutathione S-transferase</fullName>
    </submittedName>
</protein>
<dbReference type="EMBL" id="CP015839">
    <property type="protein sequence ID" value="ANG61617.1"/>
    <property type="molecule type" value="Genomic_DNA"/>
</dbReference>
<reference evidence="2 3" key="2">
    <citation type="journal article" date="2018" name="Int. J. Syst. Evol. Microbiol.">
        <title>Marinobacterium aestuarii sp. nov., a benzene-degrading marine bacterium isolated from estuary sediment.</title>
        <authorList>
            <person name="Bae S.S."/>
            <person name="Jung J."/>
            <person name="Chung D."/>
            <person name="Baek K."/>
        </authorList>
    </citation>
    <scope>NUCLEOTIDE SEQUENCE [LARGE SCALE GENOMIC DNA]</scope>
    <source>
        <strain evidence="2 3">ST58-10</strain>
    </source>
</reference>
<organism evidence="2 3">
    <name type="scientific">Marinobacterium aestuarii</name>
    <dbReference type="NCBI Taxonomy" id="1821621"/>
    <lineage>
        <taxon>Bacteria</taxon>
        <taxon>Pseudomonadati</taxon>
        <taxon>Pseudomonadota</taxon>
        <taxon>Gammaproteobacteria</taxon>
        <taxon>Oceanospirillales</taxon>
        <taxon>Oceanospirillaceae</taxon>
        <taxon>Marinobacterium</taxon>
    </lineage>
</organism>
<dbReference type="PANTHER" id="PTHR43968:SF6">
    <property type="entry name" value="GLUTATHIONE S-TRANSFERASE OMEGA"/>
    <property type="match status" value="1"/>
</dbReference>
<dbReference type="OrthoDB" id="9813092at2"/>
<dbReference type="InterPro" id="IPR004045">
    <property type="entry name" value="Glutathione_S-Trfase_N"/>
</dbReference>
<dbReference type="CDD" id="cd03196">
    <property type="entry name" value="GST_C_5"/>
    <property type="match status" value="1"/>
</dbReference>
<dbReference type="InterPro" id="IPR050983">
    <property type="entry name" value="GST_Omega/HSP26"/>
</dbReference>
<dbReference type="KEGG" id="mars:A8C75_03415"/>
<dbReference type="Pfam" id="PF13417">
    <property type="entry name" value="GST_N_3"/>
    <property type="match status" value="1"/>
</dbReference>
<dbReference type="GO" id="GO:0005737">
    <property type="term" value="C:cytoplasm"/>
    <property type="evidence" value="ECO:0007669"/>
    <property type="project" value="TreeGrafter"/>
</dbReference>
<keyword evidence="3" id="KW-1185">Reference proteome</keyword>
<dbReference type="AlphaFoldDB" id="A0A1A9EUU4"/>
<dbReference type="InterPro" id="IPR036249">
    <property type="entry name" value="Thioredoxin-like_sf"/>
</dbReference>
<dbReference type="Gene3D" id="3.40.30.10">
    <property type="entry name" value="Glutaredoxin"/>
    <property type="match status" value="1"/>
</dbReference>
<dbReference type="PROSITE" id="PS50404">
    <property type="entry name" value="GST_NTER"/>
    <property type="match status" value="1"/>
</dbReference>
<dbReference type="Proteomes" id="UP000078070">
    <property type="component" value="Chromosome"/>
</dbReference>
<gene>
    <name evidence="2" type="ORF">A8C75_03415</name>
</gene>
<dbReference type="Gene3D" id="1.20.1050.10">
    <property type="match status" value="1"/>
</dbReference>
<dbReference type="RefSeq" id="WP_067378141.1">
    <property type="nucleotide sequence ID" value="NZ_CP015839.1"/>
</dbReference>
<dbReference type="GO" id="GO:0016740">
    <property type="term" value="F:transferase activity"/>
    <property type="evidence" value="ECO:0007669"/>
    <property type="project" value="UniProtKB-KW"/>
</dbReference>
<dbReference type="SUPFAM" id="SSF52833">
    <property type="entry name" value="Thioredoxin-like"/>
    <property type="match status" value="1"/>
</dbReference>
<dbReference type="SUPFAM" id="SSF47616">
    <property type="entry name" value="GST C-terminal domain-like"/>
    <property type="match status" value="1"/>
</dbReference>
<dbReference type="STRING" id="1821621.A8C75_03415"/>
<dbReference type="PANTHER" id="PTHR43968">
    <property type="match status" value="1"/>
</dbReference>